<dbReference type="SUPFAM" id="SSF51556">
    <property type="entry name" value="Metallo-dependent hydrolases"/>
    <property type="match status" value="1"/>
</dbReference>
<dbReference type="AlphaFoldDB" id="A0A1W1XVX2"/>
<evidence type="ECO:0000259" key="1">
    <source>
        <dbReference type="Pfam" id="PF01979"/>
    </source>
</evidence>
<protein>
    <submittedName>
        <fullName evidence="2">Imidazolonepropionase</fullName>
    </submittedName>
</protein>
<dbReference type="SUPFAM" id="SSF51338">
    <property type="entry name" value="Composite domain of metallo-dependent hydrolases"/>
    <property type="match status" value="1"/>
</dbReference>
<dbReference type="InterPro" id="IPR006680">
    <property type="entry name" value="Amidohydro-rel"/>
</dbReference>
<keyword evidence="3" id="KW-1185">Reference proteome</keyword>
<dbReference type="PANTHER" id="PTHR43135:SF3">
    <property type="entry name" value="ALPHA-D-RIBOSE 1-METHYLPHOSPHONATE 5-TRIPHOSPHATE DIPHOSPHATASE"/>
    <property type="match status" value="1"/>
</dbReference>
<dbReference type="GO" id="GO:0016810">
    <property type="term" value="F:hydrolase activity, acting on carbon-nitrogen (but not peptide) bonds"/>
    <property type="evidence" value="ECO:0007669"/>
    <property type="project" value="InterPro"/>
</dbReference>
<dbReference type="Proteomes" id="UP000192468">
    <property type="component" value="Unassembled WGS sequence"/>
</dbReference>
<evidence type="ECO:0000313" key="2">
    <source>
        <dbReference type="EMBL" id="SMC27984.1"/>
    </source>
</evidence>
<dbReference type="OrthoDB" id="9802793at2"/>
<evidence type="ECO:0000313" key="3">
    <source>
        <dbReference type="Proteomes" id="UP000192468"/>
    </source>
</evidence>
<proteinExistence type="predicted"/>
<sequence length="388" mass="42301">MILIKNGKIITMEGKNYERGSILIKAGKIIDVKEEIPVPEGAEVIDANGMIVMPGIIDAHCHLGLIEDSIGFEGTDVNETVEPITPQLRAIDGINPFDVNFKEAYEAGVTTVMTGPGSANVIGGQFAVIKTYGKRIDDMILKSPAAIKVAFGENPKRVYNSKGKSPKTRMATAALLRETLTKAKTYLEKKERAQGSLDKIPDTDLKLEALIPVLKKQIPLKAHVHRADDVFTAIRIAKEFDVNITLDHVTEGHLIVEELKEENIPLIVGPSFGSRSKIELKEKSFKTVGALSNAGIKLAIMTDHPVIPLKHITMCAAYAVKYGMKKEEALKAITINAAEIIGVSDRVGSIKANKDADIVIFNGDPLNLMTEVKCVLIDGRIVYKSEKK</sequence>
<dbReference type="InterPro" id="IPR051781">
    <property type="entry name" value="Metallo-dep_Hydrolase"/>
</dbReference>
<dbReference type="PANTHER" id="PTHR43135">
    <property type="entry name" value="ALPHA-D-RIBOSE 1-METHYLPHOSPHONATE 5-TRIPHOSPHATE DIPHOSPHATASE"/>
    <property type="match status" value="1"/>
</dbReference>
<dbReference type="InterPro" id="IPR032466">
    <property type="entry name" value="Metal_Hydrolase"/>
</dbReference>
<dbReference type="Gene3D" id="2.30.40.10">
    <property type="entry name" value="Urease, subunit C, domain 1"/>
    <property type="match status" value="1"/>
</dbReference>
<dbReference type="EMBL" id="FWXH01000021">
    <property type="protein sequence ID" value="SMC27984.1"/>
    <property type="molecule type" value="Genomic_DNA"/>
</dbReference>
<gene>
    <name evidence="2" type="ORF">SAMN02745134_03363</name>
</gene>
<dbReference type="InterPro" id="IPR011059">
    <property type="entry name" value="Metal-dep_hydrolase_composite"/>
</dbReference>
<dbReference type="STRING" id="1121291.SAMN02745134_03363"/>
<reference evidence="2 3" key="1">
    <citation type="submission" date="2017-04" db="EMBL/GenBank/DDBJ databases">
        <authorList>
            <person name="Afonso C.L."/>
            <person name="Miller P.J."/>
            <person name="Scott M.A."/>
            <person name="Spackman E."/>
            <person name="Goraichik I."/>
            <person name="Dimitrov K.M."/>
            <person name="Suarez D.L."/>
            <person name="Swayne D.E."/>
        </authorList>
    </citation>
    <scope>NUCLEOTIDE SEQUENCE [LARGE SCALE GENOMIC DNA]</scope>
    <source>
        <strain evidence="2 3">DSM 12555</strain>
    </source>
</reference>
<dbReference type="Gene3D" id="3.20.20.140">
    <property type="entry name" value="Metal-dependent hydrolases"/>
    <property type="match status" value="1"/>
</dbReference>
<name>A0A1W1XVX2_9CLOT</name>
<dbReference type="RefSeq" id="WP_084117375.1">
    <property type="nucleotide sequence ID" value="NZ_FWXH01000021.1"/>
</dbReference>
<accession>A0A1W1XVX2</accession>
<dbReference type="CDD" id="cd01309">
    <property type="entry name" value="Met_dep_hydrolase_C"/>
    <property type="match status" value="1"/>
</dbReference>
<feature type="domain" description="Amidohydrolase-related" evidence="1">
    <location>
        <begin position="51"/>
        <end position="382"/>
    </location>
</feature>
<organism evidence="2 3">
    <name type="scientific">Clostridium acidisoli DSM 12555</name>
    <dbReference type="NCBI Taxonomy" id="1121291"/>
    <lineage>
        <taxon>Bacteria</taxon>
        <taxon>Bacillati</taxon>
        <taxon>Bacillota</taxon>
        <taxon>Clostridia</taxon>
        <taxon>Eubacteriales</taxon>
        <taxon>Clostridiaceae</taxon>
        <taxon>Clostridium</taxon>
    </lineage>
</organism>
<dbReference type="Pfam" id="PF01979">
    <property type="entry name" value="Amidohydro_1"/>
    <property type="match status" value="1"/>
</dbReference>